<accession>A0A4Q1SIF8</accession>
<keyword evidence="2" id="KW-1185">Reference proteome</keyword>
<sequence>MNITLSLQDDLVRRVRKIAVDRDTTLTGLVRAYLEKLAVEDARLGRKRLEQEALAISFDRISYRVGKRNWTRAELHERP</sequence>
<evidence type="ECO:0000313" key="2">
    <source>
        <dbReference type="Proteomes" id="UP000290253"/>
    </source>
</evidence>
<gene>
    <name evidence="1" type="ORF">ESZ00_05645</name>
</gene>
<dbReference type="OrthoDB" id="122953at2"/>
<dbReference type="RefSeq" id="WP_129207165.1">
    <property type="nucleotide sequence ID" value="NZ_BMGU01000001.1"/>
</dbReference>
<evidence type="ECO:0000313" key="1">
    <source>
        <dbReference type="EMBL" id="RXS97386.1"/>
    </source>
</evidence>
<evidence type="ECO:0008006" key="3">
    <source>
        <dbReference type="Google" id="ProtNLM"/>
    </source>
</evidence>
<comment type="caution">
    <text evidence="1">The sequence shown here is derived from an EMBL/GenBank/DDBJ whole genome shotgun (WGS) entry which is preliminary data.</text>
</comment>
<dbReference type="AlphaFoldDB" id="A0A4Q1SIF8"/>
<protein>
    <recommendedName>
        <fullName evidence="3">CopG family transcriptional regulator</fullName>
    </recommendedName>
</protein>
<proteinExistence type="predicted"/>
<name>A0A4Q1SIF8_9BACT</name>
<reference evidence="1 2" key="1">
    <citation type="journal article" date="2016" name="Int. J. Syst. Evol. Microbiol.">
        <title>Acidipila dinghuensis sp. nov., an acidobacterium isolated from forest soil.</title>
        <authorList>
            <person name="Jiang Y.W."/>
            <person name="Wang J."/>
            <person name="Chen M.H."/>
            <person name="Lv Y.Y."/>
            <person name="Qiu L.H."/>
        </authorList>
    </citation>
    <scope>NUCLEOTIDE SEQUENCE [LARGE SCALE GENOMIC DNA]</scope>
    <source>
        <strain evidence="1 2">DHOF10</strain>
    </source>
</reference>
<dbReference type="EMBL" id="SDMK01000001">
    <property type="protein sequence ID" value="RXS97386.1"/>
    <property type="molecule type" value="Genomic_DNA"/>
</dbReference>
<organism evidence="1 2">
    <name type="scientific">Silvibacterium dinghuense</name>
    <dbReference type="NCBI Taxonomy" id="1560006"/>
    <lineage>
        <taxon>Bacteria</taxon>
        <taxon>Pseudomonadati</taxon>
        <taxon>Acidobacteriota</taxon>
        <taxon>Terriglobia</taxon>
        <taxon>Terriglobales</taxon>
        <taxon>Acidobacteriaceae</taxon>
        <taxon>Silvibacterium</taxon>
    </lineage>
</organism>
<dbReference type="Proteomes" id="UP000290253">
    <property type="component" value="Unassembled WGS sequence"/>
</dbReference>